<protein>
    <recommendedName>
        <fullName evidence="4">Coiled-coil SMC6 And NSE5 INteracting (CANIN) domain-containing protein</fullName>
    </recommendedName>
</protein>
<keyword evidence="3" id="KW-1185">Reference proteome</keyword>
<dbReference type="GO" id="GO:0032184">
    <property type="term" value="F:SUMO polymer binding"/>
    <property type="evidence" value="ECO:0007669"/>
    <property type="project" value="TreeGrafter"/>
</dbReference>
<feature type="compositionally biased region" description="Polar residues" evidence="1">
    <location>
        <begin position="239"/>
        <end position="248"/>
    </location>
</feature>
<gene>
    <name evidence="2" type="primary">simc1</name>
</gene>
<dbReference type="CTD" id="375484"/>
<feature type="compositionally biased region" description="Basic and acidic residues" evidence="1">
    <location>
        <begin position="226"/>
        <end position="235"/>
    </location>
</feature>
<name>A0AAY5EYC0_ELEEL</name>
<dbReference type="KEGG" id="eee:113581492"/>
<feature type="compositionally biased region" description="Polar residues" evidence="1">
    <location>
        <begin position="206"/>
        <end position="225"/>
    </location>
</feature>
<dbReference type="PANTHER" id="PTHR23187:SF3">
    <property type="entry name" value="SUMO-INTERACTING MOTIF-CONTAINING PROTEIN 1"/>
    <property type="match status" value="1"/>
</dbReference>
<dbReference type="PANTHER" id="PTHR23187">
    <property type="entry name" value="FLJ44216 PROTEIN-RELATED"/>
    <property type="match status" value="1"/>
</dbReference>
<feature type="region of interest" description="Disordered" evidence="1">
    <location>
        <begin position="200"/>
        <end position="279"/>
    </location>
</feature>
<reference evidence="2" key="2">
    <citation type="submission" date="2025-08" db="UniProtKB">
        <authorList>
            <consortium name="Ensembl"/>
        </authorList>
    </citation>
    <scope>IDENTIFICATION</scope>
</reference>
<dbReference type="GeneID" id="113581492"/>
<sequence length="890" mass="100137">MDIISLSSGSDEDSDVEFVGSYNDDKEDATPFIRAELLAVTPVLIDITAHRLATVKHRHPRRPRKRLSSTEDVIDLNNDSFSTNFSNSDSQLQIMTPDDLPREVENRCVESSVSTVTKSCGKILHLSYTKNLEKDVICLDSHDEDGGQSPLSVSSVQETSSIDKHDAVPLHLEETSIQKSVNICLEKPCLLNPCTSDQLDTETEVPEQSNTFDISHNRPLSSKSTPTEKLEHKTGMEQVENTNYSYQKSSSADDSSAELDREHNKNVESPQNQLDKDNSHFSLDSPYYCPSEIDAVIFSDESIMEDNKCQLYTASGFSDYLSGIHWAESRPNAVEETAGLHEKEHTHKLPSPQAHSPLSLETLQSLSGLSPICSLSCGQDQPASPTSTEILAGDSPDTVTNLPDLVMESPPSSPLQACSCSLPSNPPAHLPFPSQTALSGSKNSGLVSAQRPPHSQWIRCDVEDTKAIVASDLFEPSTQTRQHVSLVQFKKLKHLIGKGFQDVPQGNEEGEDYGPAEPLCRQSMSLVCSTIEENYAEGTVQLLSDLIQPRFYPPPYITANLLRGILLDPQCADFLALEAYNLLMRAQKYHPADIRTVPWDWELLSSVMAEQNARKLPWEVRCLFMHYVLQVLEDDFQFKLPLRLLNHSIVKAVLSCDEKFRHVRDVINWLLDGAKQSFCNSEDEDMPNKEQNYCFKMLLFLQRMLLLAMEVDRTPTCSSNKISQELFNSLMTTTPCRQLRLLLLNTLESSLLKCKMLELLLDEACCKKRPLPMSFKLLLHFLKTSTLALDPSDGIERWRRWDELLKLVWMLMLSYEEVMTGHLRYSITDRESSTRRPMWTQNDTVTQATVQEAAEVFLSRAVEDLGHVVPPQIQESLSQLQEHLLSISLH</sequence>
<dbReference type="GeneTree" id="ENSGT00940000153451"/>
<accession>A0AAY5EYC0</accession>
<dbReference type="Proteomes" id="UP000314983">
    <property type="component" value="Chromosome 12"/>
</dbReference>
<evidence type="ECO:0000313" key="2">
    <source>
        <dbReference type="Ensembl" id="ENSEEEP00000061735.1"/>
    </source>
</evidence>
<organism evidence="2 3">
    <name type="scientific">Electrophorus electricus</name>
    <name type="common">Electric eel</name>
    <name type="synonym">Gymnotus electricus</name>
    <dbReference type="NCBI Taxonomy" id="8005"/>
    <lineage>
        <taxon>Eukaryota</taxon>
        <taxon>Metazoa</taxon>
        <taxon>Chordata</taxon>
        <taxon>Craniata</taxon>
        <taxon>Vertebrata</taxon>
        <taxon>Euteleostomi</taxon>
        <taxon>Actinopterygii</taxon>
        <taxon>Neopterygii</taxon>
        <taxon>Teleostei</taxon>
        <taxon>Ostariophysi</taxon>
        <taxon>Gymnotiformes</taxon>
        <taxon>Gymnotoidei</taxon>
        <taxon>Gymnotidae</taxon>
        <taxon>Electrophorus</taxon>
    </lineage>
</organism>
<reference evidence="2" key="3">
    <citation type="submission" date="2025-09" db="UniProtKB">
        <authorList>
            <consortium name="Ensembl"/>
        </authorList>
    </citation>
    <scope>IDENTIFICATION</scope>
</reference>
<dbReference type="InterPro" id="IPR052119">
    <property type="entry name" value="ElonginBC-PRC2_ViralRestrict"/>
</dbReference>
<dbReference type="Ensembl" id="ENSEEET00000056114.1">
    <property type="protein sequence ID" value="ENSEEEP00000061735.1"/>
    <property type="gene ID" value="ENSEEEG00000000822.2"/>
</dbReference>
<proteinExistence type="predicted"/>
<evidence type="ECO:0000256" key="1">
    <source>
        <dbReference type="SAM" id="MobiDB-lite"/>
    </source>
</evidence>
<dbReference type="RefSeq" id="XP_026872467.2">
    <property type="nucleotide sequence ID" value="XM_027016666.2"/>
</dbReference>
<feature type="compositionally biased region" description="Polar residues" evidence="1">
    <location>
        <begin position="433"/>
        <end position="447"/>
    </location>
</feature>
<reference evidence="2 3" key="1">
    <citation type="submission" date="2020-05" db="EMBL/GenBank/DDBJ databases">
        <title>Electrophorus electricus (electric eel) genome, fEleEle1, primary haplotype.</title>
        <authorList>
            <person name="Myers G."/>
            <person name="Meyer A."/>
            <person name="Fedrigo O."/>
            <person name="Formenti G."/>
            <person name="Rhie A."/>
            <person name="Tracey A."/>
            <person name="Sims Y."/>
            <person name="Jarvis E.D."/>
        </authorList>
    </citation>
    <scope>NUCLEOTIDE SEQUENCE [LARGE SCALE GENOMIC DNA]</scope>
</reference>
<feature type="region of interest" description="Disordered" evidence="1">
    <location>
        <begin position="431"/>
        <end position="450"/>
    </location>
</feature>
<evidence type="ECO:0000313" key="3">
    <source>
        <dbReference type="Proteomes" id="UP000314983"/>
    </source>
</evidence>
<dbReference type="AlphaFoldDB" id="A0AAY5EYC0"/>
<evidence type="ECO:0008006" key="4">
    <source>
        <dbReference type="Google" id="ProtNLM"/>
    </source>
</evidence>